<sequence length="123" mass="13128">MVPETVDRRRSRTAVVLAIVLTGIVYVEFWDGTVPPLPGAGTLVLAIGVGIAAAVLQLALEDVLEPPTVLDNTLAFLLLLGAALVVAFLLFPRGLPVAAELGMLAWFWTTAVGRLVLYYGKRD</sequence>
<feature type="transmembrane region" description="Helical" evidence="1">
    <location>
        <begin position="42"/>
        <end position="60"/>
    </location>
</feature>
<evidence type="ECO:0000256" key="1">
    <source>
        <dbReference type="SAM" id="Phobius"/>
    </source>
</evidence>
<keyword evidence="1" id="KW-1133">Transmembrane helix</keyword>
<reference evidence="2 3" key="1">
    <citation type="journal article" date="2019" name="Int. J. Syst. Evol. Microbiol.">
        <title>The Global Catalogue of Microorganisms (GCM) 10K type strain sequencing project: providing services to taxonomists for standard genome sequencing and annotation.</title>
        <authorList>
            <consortium name="The Broad Institute Genomics Platform"/>
            <consortium name="The Broad Institute Genome Sequencing Center for Infectious Disease"/>
            <person name="Wu L."/>
            <person name="Ma J."/>
        </authorList>
    </citation>
    <scope>NUCLEOTIDE SEQUENCE [LARGE SCALE GENOMIC DNA]</scope>
    <source>
        <strain evidence="2 3">CGMCC 1.10390</strain>
    </source>
</reference>
<accession>A0ABD6DLM8</accession>
<dbReference type="RefSeq" id="WP_256398126.1">
    <property type="nucleotide sequence ID" value="NZ_JANHJR010000001.1"/>
</dbReference>
<name>A0ABD6DLM8_9EURY</name>
<feature type="transmembrane region" description="Helical" evidence="1">
    <location>
        <begin position="72"/>
        <end position="91"/>
    </location>
</feature>
<dbReference type="AlphaFoldDB" id="A0ABD6DLM8"/>
<keyword evidence="3" id="KW-1185">Reference proteome</keyword>
<feature type="transmembrane region" description="Helical" evidence="1">
    <location>
        <begin position="12"/>
        <end position="30"/>
    </location>
</feature>
<protein>
    <recommendedName>
        <fullName evidence="4">SPW repeat-containing protein</fullName>
    </recommendedName>
</protein>
<evidence type="ECO:0000313" key="3">
    <source>
        <dbReference type="Proteomes" id="UP001597034"/>
    </source>
</evidence>
<keyword evidence="1" id="KW-0472">Membrane</keyword>
<dbReference type="Proteomes" id="UP001597034">
    <property type="component" value="Unassembled WGS sequence"/>
</dbReference>
<keyword evidence="1" id="KW-0812">Transmembrane</keyword>
<proteinExistence type="predicted"/>
<evidence type="ECO:0008006" key="4">
    <source>
        <dbReference type="Google" id="ProtNLM"/>
    </source>
</evidence>
<gene>
    <name evidence="2" type="ORF">ACFSBL_11740</name>
</gene>
<evidence type="ECO:0000313" key="2">
    <source>
        <dbReference type="EMBL" id="MFD1646353.1"/>
    </source>
</evidence>
<dbReference type="EMBL" id="JBHUDO010000002">
    <property type="protein sequence ID" value="MFD1646353.1"/>
    <property type="molecule type" value="Genomic_DNA"/>
</dbReference>
<feature type="transmembrane region" description="Helical" evidence="1">
    <location>
        <begin position="103"/>
        <end position="120"/>
    </location>
</feature>
<comment type="caution">
    <text evidence="2">The sequence shown here is derived from an EMBL/GenBank/DDBJ whole genome shotgun (WGS) entry which is preliminary data.</text>
</comment>
<organism evidence="2 3">
    <name type="scientific">Haloarchaeobius litoreus</name>
    <dbReference type="NCBI Taxonomy" id="755306"/>
    <lineage>
        <taxon>Archaea</taxon>
        <taxon>Methanobacteriati</taxon>
        <taxon>Methanobacteriota</taxon>
        <taxon>Stenosarchaea group</taxon>
        <taxon>Halobacteria</taxon>
        <taxon>Halobacteriales</taxon>
        <taxon>Halorubellaceae</taxon>
        <taxon>Haloarchaeobius</taxon>
    </lineage>
</organism>